<keyword evidence="7" id="KW-1185">Reference proteome</keyword>
<feature type="domain" description="Protein kinase" evidence="5">
    <location>
        <begin position="862"/>
        <end position="1118"/>
    </location>
</feature>
<reference evidence="6 7" key="1">
    <citation type="submission" date="2024-04" db="EMBL/GenBank/DDBJ databases">
        <title>Tritrichomonas musculus Genome.</title>
        <authorList>
            <person name="Alves-Ferreira E."/>
            <person name="Grigg M."/>
            <person name="Lorenzi H."/>
            <person name="Galac M."/>
        </authorList>
    </citation>
    <scope>NUCLEOTIDE SEQUENCE [LARGE SCALE GENOMIC DNA]</scope>
    <source>
        <strain evidence="6 7">EAF2021</strain>
    </source>
</reference>
<accession>A0ABR2HW49</accession>
<keyword evidence="1 4" id="KW-0547">Nucleotide-binding</keyword>
<dbReference type="InterPro" id="IPR008271">
    <property type="entry name" value="Ser/Thr_kinase_AS"/>
</dbReference>
<feature type="binding site" evidence="4">
    <location>
        <position position="888"/>
    </location>
    <ligand>
        <name>ATP</name>
        <dbReference type="ChEBI" id="CHEBI:30616"/>
    </ligand>
</feature>
<dbReference type="Proteomes" id="UP001470230">
    <property type="component" value="Unassembled WGS sequence"/>
</dbReference>
<comment type="caution">
    <text evidence="6">The sequence shown here is derived from an EMBL/GenBank/DDBJ whole genome shotgun (WGS) entry which is preliminary data.</text>
</comment>
<dbReference type="SUPFAM" id="SSF56112">
    <property type="entry name" value="Protein kinase-like (PK-like)"/>
    <property type="match status" value="1"/>
</dbReference>
<dbReference type="InterPro" id="IPR016025">
    <property type="entry name" value="Clathrin_H-chain_N"/>
</dbReference>
<evidence type="ECO:0000256" key="2">
    <source>
        <dbReference type="ARBA" id="ARBA00022840"/>
    </source>
</evidence>
<evidence type="ECO:0000313" key="7">
    <source>
        <dbReference type="Proteomes" id="UP001470230"/>
    </source>
</evidence>
<dbReference type="SUPFAM" id="SSF48371">
    <property type="entry name" value="ARM repeat"/>
    <property type="match status" value="4"/>
</dbReference>
<dbReference type="Gene3D" id="1.10.510.10">
    <property type="entry name" value="Transferase(Phosphotransferase) domain 1"/>
    <property type="match status" value="1"/>
</dbReference>
<dbReference type="InterPro" id="IPR000719">
    <property type="entry name" value="Prot_kinase_dom"/>
</dbReference>
<name>A0ABR2HW49_9EUKA</name>
<proteinExistence type="predicted"/>
<dbReference type="PROSITE" id="PS50236">
    <property type="entry name" value="CHCR"/>
    <property type="match status" value="1"/>
</dbReference>
<dbReference type="InterPro" id="IPR055358">
    <property type="entry name" value="CHCR"/>
</dbReference>
<dbReference type="Gene3D" id="1.25.40.10">
    <property type="entry name" value="Tetratricopeptide repeat domain"/>
    <property type="match status" value="1"/>
</dbReference>
<dbReference type="EMBL" id="JAPFFF010000023">
    <property type="protein sequence ID" value="KAK8853000.1"/>
    <property type="molecule type" value="Genomic_DNA"/>
</dbReference>
<feature type="repeat" description="CHCR" evidence="3">
    <location>
        <begin position="635"/>
        <end position="780"/>
    </location>
</feature>
<dbReference type="PROSITE" id="PS00108">
    <property type="entry name" value="PROTEIN_KINASE_ST"/>
    <property type="match status" value="1"/>
</dbReference>
<dbReference type="PROSITE" id="PS00107">
    <property type="entry name" value="PROTEIN_KINASE_ATP"/>
    <property type="match status" value="1"/>
</dbReference>
<dbReference type="InterPro" id="IPR000547">
    <property type="entry name" value="Clathrin_H-chain/VPS_repeat"/>
</dbReference>
<evidence type="ECO:0000256" key="4">
    <source>
        <dbReference type="PROSITE-ProRule" id="PRU10141"/>
    </source>
</evidence>
<dbReference type="SUPFAM" id="SSF50989">
    <property type="entry name" value="Clathrin heavy-chain terminal domain"/>
    <property type="match status" value="1"/>
</dbReference>
<evidence type="ECO:0000256" key="1">
    <source>
        <dbReference type="ARBA" id="ARBA00022741"/>
    </source>
</evidence>
<dbReference type="InterPro" id="IPR011009">
    <property type="entry name" value="Kinase-like_dom_sf"/>
</dbReference>
<protein>
    <recommendedName>
        <fullName evidence="5">Protein kinase domain-containing protein</fullName>
    </recommendedName>
</protein>
<dbReference type="SMART" id="SM00299">
    <property type="entry name" value="CLH"/>
    <property type="match status" value="1"/>
</dbReference>
<dbReference type="PANTHER" id="PTHR10292">
    <property type="entry name" value="CLATHRIN HEAVY CHAIN RELATED"/>
    <property type="match status" value="1"/>
</dbReference>
<dbReference type="Gene3D" id="2.130.10.110">
    <property type="entry name" value="Clathrin heavy-chain terminal domain"/>
    <property type="match status" value="1"/>
</dbReference>
<evidence type="ECO:0000256" key="3">
    <source>
        <dbReference type="PROSITE-ProRule" id="PRU01006"/>
    </source>
</evidence>
<keyword evidence="2 4" id="KW-0067">ATP-binding</keyword>
<dbReference type="InterPro" id="IPR016024">
    <property type="entry name" value="ARM-type_fold"/>
</dbReference>
<sequence length="1137" mass="130707">MTNPYISKKILTFDQIGVSCQGSFLENTSLTQDKYLFIRSLSPEKDFKTVIIDFQNNDVIKNVMNPDIAVMNPTRCIIAGYKNYQFKSEILIINVPDFLTINKFTLLNLQFAKYMKWIDGYTLSFITDDSVFHWFPFLPNSKPFLVFKLHSQIKPNSIINYSISHDKEWCAVTSKNWKVQLYSCLSKKSKIFDSNSAAFIKDGLSTKFAYILKNDNPFENSVTLHISQLNSSSDDLSLENKSVRLPGLDPLDLSQFDYEIIIISPHFSTIFVLNQFGVLYCVEIETLFVYISKEKTFSRPVHAALTNDGNVITLTDHGEVIKYILDEDKIVDYISKGNKKAANFVANAIKSKNLIKFDQMLQIGNFSEAARFAVNSAEDPIRNQETIERIRNIPNITGEPIPPLIQYFDSILKISRLNEIESIEFCKILISQNNMNLIESLMKEDKFTYTEKLGDLFINNKKIALSIYQSVNIPFKIVVLYVELEMYNKIQTYCQWFSYKPDWIQVVTFVAYQDPDKIMSLVTYIANKGYPLTDPQKLARVLVQLNLKKQAASFLTDVLTTDKEDDSILQTCLLEIYLEISPNLAKDLFTRNCFSYYDYKRISSICIEKQSQEIWSSVILPNNKNSKHVVDAIISIICDYPDQIFQTVKFFIDAQIPSYLLNIVEKTVFEFPPFQHNTSLQNLLICTAIKSERERVMKYVTQFNDYTSDKISQLLIESNLFDEAIAVYKKFGQNIEAVQIMINNKNDIKQAADFARICDDPNIWDLVNKAQKNSNTKTPSVVGPLKIHDPQKIEQNILQYFIDIVENKKLNDGQLLDIFKSTIIENKLKLIEKWNVSNSKPQDLSDSQNSFKILDINDIQNLIKIESIGRGATSEVFKISNGQFLAMKVLSLEDDEESSESSSFAKMKRLIQEYELLSMLNHPNIIKTFGVFLGDESNPPSIIIEYCPTNLKKNVKKLTNVERVVIIYQISKAMKKVHSMNIIHRDLKPENILLDDQNQVKLSDFGLSKLMDSQTQSQTQMSFVGTMNFIAPEILLQNEKYDSKVDVFSFGVIVYFILSNGKLPAMKMLDISKGIKAEIPTNINDFSRKLISKCWNFNPFERPSFDDICNEIIKNKFQLINGIDENDPLIQIQMQTK</sequence>
<dbReference type="SMART" id="SM00220">
    <property type="entry name" value="S_TKc"/>
    <property type="match status" value="1"/>
</dbReference>
<dbReference type="InterPro" id="IPR017441">
    <property type="entry name" value="Protein_kinase_ATP_BS"/>
</dbReference>
<evidence type="ECO:0000259" key="5">
    <source>
        <dbReference type="PROSITE" id="PS50011"/>
    </source>
</evidence>
<dbReference type="PROSITE" id="PS50011">
    <property type="entry name" value="PROTEIN_KINASE_DOM"/>
    <property type="match status" value="1"/>
</dbReference>
<evidence type="ECO:0000313" key="6">
    <source>
        <dbReference type="EMBL" id="KAK8853000.1"/>
    </source>
</evidence>
<dbReference type="InterPro" id="IPR011990">
    <property type="entry name" value="TPR-like_helical_dom_sf"/>
</dbReference>
<gene>
    <name evidence="6" type="ORF">M9Y10_017998</name>
</gene>
<organism evidence="6 7">
    <name type="scientific">Tritrichomonas musculus</name>
    <dbReference type="NCBI Taxonomy" id="1915356"/>
    <lineage>
        <taxon>Eukaryota</taxon>
        <taxon>Metamonada</taxon>
        <taxon>Parabasalia</taxon>
        <taxon>Tritrichomonadida</taxon>
        <taxon>Tritrichomonadidae</taxon>
        <taxon>Tritrichomonas</taxon>
    </lineage>
</organism>
<dbReference type="Pfam" id="PF00069">
    <property type="entry name" value="Pkinase"/>
    <property type="match status" value="1"/>
</dbReference>
<dbReference type="PANTHER" id="PTHR10292:SF1">
    <property type="entry name" value="CLATHRIN HEAVY CHAIN"/>
    <property type="match status" value="1"/>
</dbReference>
<dbReference type="Pfam" id="PF13838">
    <property type="entry name" value="Clathrin_H_link"/>
    <property type="match status" value="1"/>
</dbReference>
<dbReference type="Pfam" id="PF00637">
    <property type="entry name" value="Clathrin"/>
    <property type="match status" value="1"/>
</dbReference>